<gene>
    <name evidence="9" type="primary">si:ch211-267e7.3</name>
</gene>
<keyword evidence="7" id="KW-0472">Membrane</keyword>
<evidence type="ECO:0000313" key="10">
    <source>
        <dbReference type="Proteomes" id="UP000005207"/>
    </source>
</evidence>
<keyword evidence="5 6" id="KW-1015">Disulfide bond</keyword>
<dbReference type="FunCoup" id="I3IZP0">
    <property type="interactions" value="266"/>
</dbReference>
<dbReference type="OMA" id="GFQYRTV"/>
<evidence type="ECO:0000313" key="9">
    <source>
        <dbReference type="Ensembl" id="ENSONIP00000002080.2"/>
    </source>
</evidence>
<dbReference type="HOGENOM" id="CLU_000660_6_1_1"/>
<name>I3IZP0_ORENI</name>
<keyword evidence="2" id="KW-0964">Secreted</keyword>
<feature type="domain" description="PLAC" evidence="8">
    <location>
        <begin position="803"/>
        <end position="841"/>
    </location>
</feature>
<dbReference type="InterPro" id="IPR013273">
    <property type="entry name" value="ADAMTS/ADAMTS-like"/>
</dbReference>
<dbReference type="GO" id="GO:0030198">
    <property type="term" value="P:extracellular matrix organization"/>
    <property type="evidence" value="ECO:0007669"/>
    <property type="project" value="InterPro"/>
</dbReference>
<dbReference type="GO" id="GO:0004222">
    <property type="term" value="F:metalloendopeptidase activity"/>
    <property type="evidence" value="ECO:0007669"/>
    <property type="project" value="TreeGrafter"/>
</dbReference>
<keyword evidence="10" id="KW-1185">Reference proteome</keyword>
<feature type="transmembrane region" description="Helical" evidence="7">
    <location>
        <begin position="26"/>
        <end position="45"/>
    </location>
</feature>
<dbReference type="SUPFAM" id="SSF82895">
    <property type="entry name" value="TSP-1 type 1 repeat"/>
    <property type="match status" value="7"/>
</dbReference>
<protein>
    <submittedName>
        <fullName evidence="9">Si:ch211-267e7.3</fullName>
    </submittedName>
</protein>
<accession>I3IZP0</accession>
<dbReference type="PROSITE" id="PS50900">
    <property type="entry name" value="PLAC"/>
    <property type="match status" value="1"/>
</dbReference>
<dbReference type="eggNOG" id="KOG3538">
    <property type="taxonomic scope" value="Eukaryota"/>
</dbReference>
<dbReference type="Pfam" id="PF08686">
    <property type="entry name" value="PLAC"/>
    <property type="match status" value="1"/>
</dbReference>
<dbReference type="PROSITE" id="PS50092">
    <property type="entry name" value="TSP1"/>
    <property type="match status" value="6"/>
</dbReference>
<dbReference type="AlphaFoldDB" id="I3IZP0"/>
<dbReference type="Pfam" id="PF19030">
    <property type="entry name" value="TSP1_ADAMTS"/>
    <property type="match status" value="6"/>
</dbReference>
<dbReference type="Ensembl" id="ENSONIT00000002080.2">
    <property type="protein sequence ID" value="ENSONIP00000002080.2"/>
    <property type="gene ID" value="ENSONIG00000001660.2"/>
</dbReference>
<reference evidence="9" key="2">
    <citation type="submission" date="2025-08" db="UniProtKB">
        <authorList>
            <consortium name="Ensembl"/>
        </authorList>
    </citation>
    <scope>IDENTIFICATION</scope>
</reference>
<reference evidence="10" key="1">
    <citation type="submission" date="2012-01" db="EMBL/GenBank/DDBJ databases">
        <title>The Genome Sequence of Oreochromis niloticus (Nile Tilapia).</title>
        <authorList>
            <consortium name="Broad Institute Genome Assembly Team"/>
            <consortium name="Broad Institute Sequencing Platform"/>
            <person name="Di Palma F."/>
            <person name="Johnson J."/>
            <person name="Lander E.S."/>
            <person name="Lindblad-Toh K."/>
        </authorList>
    </citation>
    <scope>NUCLEOTIDE SEQUENCE [LARGE SCALE GENOMIC DNA]</scope>
</reference>
<keyword evidence="3" id="KW-0732">Signal</keyword>
<proteinExistence type="predicted"/>
<organism evidence="9 10">
    <name type="scientific">Oreochromis niloticus</name>
    <name type="common">Nile tilapia</name>
    <name type="synonym">Tilapia nilotica</name>
    <dbReference type="NCBI Taxonomy" id="8128"/>
    <lineage>
        <taxon>Eukaryota</taxon>
        <taxon>Metazoa</taxon>
        <taxon>Chordata</taxon>
        <taxon>Craniata</taxon>
        <taxon>Vertebrata</taxon>
        <taxon>Euteleostomi</taxon>
        <taxon>Actinopterygii</taxon>
        <taxon>Neopterygii</taxon>
        <taxon>Teleostei</taxon>
        <taxon>Neoteleostei</taxon>
        <taxon>Acanthomorphata</taxon>
        <taxon>Ovalentaria</taxon>
        <taxon>Cichlomorphae</taxon>
        <taxon>Cichliformes</taxon>
        <taxon>Cichlidae</taxon>
        <taxon>African cichlids</taxon>
        <taxon>Pseudocrenilabrinae</taxon>
        <taxon>Oreochromini</taxon>
        <taxon>Oreochromis</taxon>
    </lineage>
</organism>
<dbReference type="STRING" id="8128.ENSONIP00000002080"/>
<evidence type="ECO:0000256" key="3">
    <source>
        <dbReference type="ARBA" id="ARBA00022729"/>
    </source>
</evidence>
<dbReference type="GeneTree" id="ENSGT00940000164640"/>
<feature type="disulfide bond" evidence="6">
    <location>
        <begin position="63"/>
        <end position="104"/>
    </location>
</feature>
<evidence type="ECO:0000256" key="4">
    <source>
        <dbReference type="ARBA" id="ARBA00022737"/>
    </source>
</evidence>
<comment type="subcellular location">
    <subcellularLocation>
        <location evidence="1">Secreted</location>
    </subcellularLocation>
</comment>
<evidence type="ECO:0000256" key="7">
    <source>
        <dbReference type="SAM" id="Phobius"/>
    </source>
</evidence>
<keyword evidence="7" id="KW-1133">Transmembrane helix</keyword>
<evidence type="ECO:0000256" key="2">
    <source>
        <dbReference type="ARBA" id="ARBA00022525"/>
    </source>
</evidence>
<dbReference type="FunFam" id="2.20.100.10:FF:000005">
    <property type="entry name" value="ADAM metallopeptidase with thrombospondin type 1 motif 9"/>
    <property type="match status" value="1"/>
</dbReference>
<dbReference type="InterPro" id="IPR010909">
    <property type="entry name" value="PLAC"/>
</dbReference>
<dbReference type="Proteomes" id="UP000005207">
    <property type="component" value="Linkage group LG18"/>
</dbReference>
<evidence type="ECO:0000259" key="8">
    <source>
        <dbReference type="PROSITE" id="PS50900"/>
    </source>
</evidence>
<dbReference type="InterPro" id="IPR010294">
    <property type="entry name" value="ADAMTS_spacer1"/>
</dbReference>
<reference evidence="9" key="3">
    <citation type="submission" date="2025-09" db="UniProtKB">
        <authorList>
            <consortium name="Ensembl"/>
        </authorList>
    </citation>
    <scope>IDENTIFICATION</scope>
</reference>
<dbReference type="InterPro" id="IPR000884">
    <property type="entry name" value="TSP1_rpt"/>
</dbReference>
<dbReference type="Pfam" id="PF00090">
    <property type="entry name" value="TSP_1"/>
    <property type="match status" value="1"/>
</dbReference>
<dbReference type="SMART" id="SM00209">
    <property type="entry name" value="TSP1"/>
    <property type="match status" value="7"/>
</dbReference>
<dbReference type="GO" id="GO:0031012">
    <property type="term" value="C:extracellular matrix"/>
    <property type="evidence" value="ECO:0007669"/>
    <property type="project" value="TreeGrafter"/>
</dbReference>
<dbReference type="Gene3D" id="2.20.100.10">
    <property type="entry name" value="Thrombospondin type-1 (TSP1) repeat"/>
    <property type="match status" value="7"/>
</dbReference>
<dbReference type="PANTHER" id="PTHR13723">
    <property type="entry name" value="ADAMTS A DISINTEGRIN AND METALLOPROTEASE WITH THROMBOSPONDIN MOTIFS PROTEASE"/>
    <property type="match status" value="1"/>
</dbReference>
<evidence type="ECO:0000256" key="5">
    <source>
        <dbReference type="ARBA" id="ARBA00023157"/>
    </source>
</evidence>
<evidence type="ECO:0000256" key="1">
    <source>
        <dbReference type="ARBA" id="ARBA00004613"/>
    </source>
</evidence>
<dbReference type="PANTHER" id="PTHR13723:SF159">
    <property type="entry name" value="PLAC DOMAIN-CONTAINING PROTEIN"/>
    <property type="match status" value="1"/>
</dbReference>
<feature type="disulfide bond" evidence="6">
    <location>
        <begin position="78"/>
        <end position="94"/>
    </location>
</feature>
<sequence>MNFVSSNQTFLQNFLLKMQHVPLQTFFYLLTLMTYFTLLTGLYIFSQEEVFQWWGEWSTWSSCSRSCGGGVRSQERHCLMQRLSSTQNVNSSCCVGSPKKYQLCSKQPCPSTSVSFKQHQCSQFNSKAFGRRYYQWIPLYPADYISISNRPCDLQCTTISGERQLLVPAHDGTSCRDTKNHGVCIEGMCQPVGCDGELYSSKTVDRCGVCGGNGTSCQRISGSYRKALTQLGYVFITNIPAGASDIQIIERHKTENILALSDEAGYFFFNGNTVFDNPQNFHVAGTVFKYRRPSIVLSDGLEYIIAQGPTLQGLNVMVYYNLNGKLPHITYEYTIPLKSRATAASHHSNLNFTYNDVNVDVRGDRSISMNHSRGSASVHHDVHDHPDVQLQEEEEEEEEVVWEIQTASPPPAPVDIMVYRPADVITRVHCDSVSLLPSSNNFDVEPHISLGDMYSWKVSAYAPCSSTCTTGITSTYALCVRYDGTEVDDRYCDSLTRPEPTQEFCIGKQCPPRWETSGWSACSRTCGEGVQYRIVRCWKMLSPGFDSSVYDSLCVSHDLHKPANRKVCHGQSCGPQWEVSEWSECSAHCGSWGIRTREVRCSMERRQCNESSRPIESQECEGQPCDRRWSVSDWGPCSGECGEGRMVRSVTCRSSGGLVMSDGQCDQPLRPLAIYPCGDRDCAPHWVEQEWQQCNATCGRGVRQRQVVCAGLEGGVFKEFPDSSCNQTNKPQMSSSCFRRPCSKWFTTSWSQCSKTCGRGVQVREVKCYQGEELVTRGHSCDSALKPEVKQSCEIQSCPTEAPADFCQDKATANCALVLKVKLCSHWYYRKACCQSCKAPRA</sequence>
<feature type="disulfide bond" evidence="6">
    <location>
        <begin position="67"/>
        <end position="109"/>
    </location>
</feature>
<dbReference type="Pfam" id="PF05986">
    <property type="entry name" value="ADAMTS_spacer1"/>
    <property type="match status" value="1"/>
</dbReference>
<dbReference type="InParanoid" id="I3IZP0"/>
<evidence type="ECO:0000256" key="6">
    <source>
        <dbReference type="PIRSR" id="PIRSR613273-3"/>
    </source>
</evidence>
<dbReference type="InterPro" id="IPR036383">
    <property type="entry name" value="TSP1_rpt_sf"/>
</dbReference>
<dbReference type="InterPro" id="IPR050439">
    <property type="entry name" value="ADAMTS_ADAMTS-like"/>
</dbReference>
<dbReference type="GO" id="GO:0005576">
    <property type="term" value="C:extracellular region"/>
    <property type="evidence" value="ECO:0007669"/>
    <property type="project" value="UniProtKB-SubCell"/>
</dbReference>
<keyword evidence="7" id="KW-0812">Transmembrane</keyword>
<dbReference type="FunFam" id="2.60.120.830:FF:000001">
    <property type="entry name" value="A disintegrin and metalloproteinase with thrombospondin motifs 1"/>
    <property type="match status" value="1"/>
</dbReference>
<dbReference type="Gene3D" id="2.60.120.830">
    <property type="match status" value="1"/>
</dbReference>
<dbReference type="PRINTS" id="PR01857">
    <property type="entry name" value="ADAMTSFAMILY"/>
</dbReference>
<dbReference type="GO" id="GO:0006508">
    <property type="term" value="P:proteolysis"/>
    <property type="evidence" value="ECO:0007669"/>
    <property type="project" value="TreeGrafter"/>
</dbReference>
<keyword evidence="4" id="KW-0677">Repeat</keyword>